<organism evidence="2 3">
    <name type="scientific">Sparassis crispa</name>
    <dbReference type="NCBI Taxonomy" id="139825"/>
    <lineage>
        <taxon>Eukaryota</taxon>
        <taxon>Fungi</taxon>
        <taxon>Dikarya</taxon>
        <taxon>Basidiomycota</taxon>
        <taxon>Agaricomycotina</taxon>
        <taxon>Agaricomycetes</taxon>
        <taxon>Polyporales</taxon>
        <taxon>Sparassidaceae</taxon>
        <taxon>Sparassis</taxon>
    </lineage>
</organism>
<dbReference type="GeneID" id="38778321"/>
<evidence type="ECO:0000313" key="3">
    <source>
        <dbReference type="Proteomes" id="UP000287166"/>
    </source>
</evidence>
<accession>A0A401GGT0</accession>
<feature type="chain" id="PRO_5019157841" evidence="1">
    <location>
        <begin position="24"/>
        <end position="155"/>
    </location>
</feature>
<dbReference type="RefSeq" id="XP_027612317.1">
    <property type="nucleotide sequence ID" value="XM_027756516.1"/>
</dbReference>
<keyword evidence="3" id="KW-1185">Reference proteome</keyword>
<proteinExistence type="predicted"/>
<dbReference type="Proteomes" id="UP000287166">
    <property type="component" value="Unassembled WGS sequence"/>
</dbReference>
<dbReference type="OrthoDB" id="2955493at2759"/>
<reference evidence="2 3" key="1">
    <citation type="journal article" date="2018" name="Sci. Rep.">
        <title>Genome sequence of the cauliflower mushroom Sparassis crispa (Hanabiratake) and its association with beneficial usage.</title>
        <authorList>
            <person name="Kiyama R."/>
            <person name="Furutani Y."/>
            <person name="Kawaguchi K."/>
            <person name="Nakanishi T."/>
        </authorList>
    </citation>
    <scope>NUCLEOTIDE SEQUENCE [LARGE SCALE GENOMIC DNA]</scope>
</reference>
<dbReference type="EMBL" id="BFAD01000003">
    <property type="protein sequence ID" value="GBE81404.1"/>
    <property type="molecule type" value="Genomic_DNA"/>
</dbReference>
<dbReference type="InParanoid" id="A0A401GGT0"/>
<feature type="signal peptide" evidence="1">
    <location>
        <begin position="1"/>
        <end position="23"/>
    </location>
</feature>
<sequence length="155" mass="16546">MKLRASNAGITSTFFLLFAPVHSADESLHSSSCLQKLGHRLVILSALIVSALAYGTVHAAPSAERCSESSVEPAVNKAPNLNISYPDYDAIIVCIAENCRGTCDIIALSGLDLNTCYYQAINFESIIPYSPNGGTWNLTIFAALSDCTDPLSSRT</sequence>
<evidence type="ECO:0000256" key="1">
    <source>
        <dbReference type="SAM" id="SignalP"/>
    </source>
</evidence>
<evidence type="ECO:0000313" key="2">
    <source>
        <dbReference type="EMBL" id="GBE81404.1"/>
    </source>
</evidence>
<name>A0A401GGT0_9APHY</name>
<dbReference type="AlphaFoldDB" id="A0A401GGT0"/>
<keyword evidence="1" id="KW-0732">Signal</keyword>
<protein>
    <submittedName>
        <fullName evidence="2">Uncharacterized protein</fullName>
    </submittedName>
</protein>
<gene>
    <name evidence="2" type="ORF">SCP_0311330</name>
</gene>
<comment type="caution">
    <text evidence="2">The sequence shown here is derived from an EMBL/GenBank/DDBJ whole genome shotgun (WGS) entry which is preliminary data.</text>
</comment>